<dbReference type="Pfam" id="PF04677">
    <property type="entry name" value="CwfJ_C_1"/>
    <property type="match status" value="1"/>
</dbReference>
<dbReference type="PANTHER" id="PTHR12072">
    <property type="entry name" value="CWF19, CELL CYCLE CONTROL PROTEIN"/>
    <property type="match status" value="1"/>
</dbReference>
<dbReference type="SUPFAM" id="SSF54197">
    <property type="entry name" value="HIT-like"/>
    <property type="match status" value="1"/>
</dbReference>
<dbReference type="GO" id="GO:0061632">
    <property type="term" value="F:RNA lariat debranching enzyme activator activity"/>
    <property type="evidence" value="ECO:0007669"/>
    <property type="project" value="TreeGrafter"/>
</dbReference>
<protein>
    <submittedName>
        <fullName evidence="4">CWF19-like protein mug161</fullName>
    </submittedName>
</protein>
<comment type="caution">
    <text evidence="4">The sequence shown here is derived from an EMBL/GenBank/DDBJ whole genome shotgun (WGS) entry which is preliminary data.</text>
</comment>
<feature type="compositionally biased region" description="Basic residues" evidence="1">
    <location>
        <begin position="283"/>
        <end position="297"/>
    </location>
</feature>
<feature type="compositionally biased region" description="Basic and acidic residues" evidence="1">
    <location>
        <begin position="268"/>
        <end position="282"/>
    </location>
</feature>
<dbReference type="Pfam" id="PF04676">
    <property type="entry name" value="CwfJ_C_2"/>
    <property type="match status" value="1"/>
</dbReference>
<dbReference type="CDD" id="cd07380">
    <property type="entry name" value="MPP_CWF19_N"/>
    <property type="match status" value="1"/>
</dbReference>
<feature type="compositionally biased region" description="Polar residues" evidence="1">
    <location>
        <begin position="253"/>
        <end position="263"/>
    </location>
</feature>
<gene>
    <name evidence="4" type="ORF">GcC1_177004</name>
</gene>
<name>A0A420HP22_9PEZI</name>
<dbReference type="SUPFAM" id="SSF56300">
    <property type="entry name" value="Metallo-dependent phosphatases"/>
    <property type="match status" value="1"/>
</dbReference>
<dbReference type="EMBL" id="MCBR01017737">
    <property type="protein sequence ID" value="RKF59190.1"/>
    <property type="molecule type" value="Genomic_DNA"/>
</dbReference>
<dbReference type="InterPro" id="IPR036265">
    <property type="entry name" value="HIT-like_sf"/>
</dbReference>
<organism evidence="4 5">
    <name type="scientific">Golovinomyces cichoracearum</name>
    <dbReference type="NCBI Taxonomy" id="62708"/>
    <lineage>
        <taxon>Eukaryota</taxon>
        <taxon>Fungi</taxon>
        <taxon>Dikarya</taxon>
        <taxon>Ascomycota</taxon>
        <taxon>Pezizomycotina</taxon>
        <taxon>Leotiomycetes</taxon>
        <taxon>Erysiphales</taxon>
        <taxon>Erysiphaceae</taxon>
        <taxon>Golovinomyces</taxon>
    </lineage>
</organism>
<dbReference type="InterPro" id="IPR040194">
    <property type="entry name" value="Cwf19-like"/>
</dbReference>
<accession>A0A420HP22</accession>
<dbReference type="GO" id="GO:0071014">
    <property type="term" value="C:post-mRNA release spliceosomal complex"/>
    <property type="evidence" value="ECO:0007669"/>
    <property type="project" value="TreeGrafter"/>
</dbReference>
<dbReference type="AlphaFoldDB" id="A0A420HP22"/>
<feature type="region of interest" description="Disordered" evidence="1">
    <location>
        <begin position="253"/>
        <end position="297"/>
    </location>
</feature>
<reference evidence="4 5" key="1">
    <citation type="journal article" date="2018" name="BMC Genomics">
        <title>Comparative genome analyses reveal sequence features reflecting distinct modes of host-adaptation between dicot and monocot powdery mildew.</title>
        <authorList>
            <person name="Wu Y."/>
            <person name="Ma X."/>
            <person name="Pan Z."/>
            <person name="Kale S.D."/>
            <person name="Song Y."/>
            <person name="King H."/>
            <person name="Zhang Q."/>
            <person name="Presley C."/>
            <person name="Deng X."/>
            <person name="Wei C.I."/>
            <person name="Xiao S."/>
        </authorList>
    </citation>
    <scope>NUCLEOTIDE SEQUENCE [LARGE SCALE GENOMIC DNA]</scope>
    <source>
        <strain evidence="4">UCSC1</strain>
    </source>
</reference>
<dbReference type="GO" id="GO:0000398">
    <property type="term" value="P:mRNA splicing, via spliceosome"/>
    <property type="evidence" value="ECO:0007669"/>
    <property type="project" value="TreeGrafter"/>
</dbReference>
<evidence type="ECO:0000259" key="3">
    <source>
        <dbReference type="Pfam" id="PF04677"/>
    </source>
</evidence>
<dbReference type="InterPro" id="IPR006768">
    <property type="entry name" value="Cwf19-like_C_dom-1"/>
</dbReference>
<dbReference type="PANTHER" id="PTHR12072:SF4">
    <property type="entry name" value="CWF19-LIKE PROTEIN 1"/>
    <property type="match status" value="1"/>
</dbReference>
<sequence>MSCKVIVVGDVNGQYHSLFDKLAVLHAKNDFSFALIVGNLFSEDQNCVNDLIAGKISIPIPTYFTVGNIPLPQQAIDRIKENEEIIPNLHFLGKRSTTKTSEGVRIVTLGGTLNDNTFHDASNERYLPFHKSSDAKLLNGANRADILLTNLWPASIMNGSKIHLADGLSYPRGHEHISSLCINLKPRYHFSLSPDFYLEREPFYHHRNNDSMEISPVTRFISLPTYGVPKQKFLYAFTLPLILNNLTSLPPGTTASPLNPCQRSNKRQATDPDSFSRNDGYTRKRKTNTRTIGRKGKQNIPLRPDECFFCLSNPKLESHLIAAIGEDSYLTIAKGPLTTTINNTKHGIDFPAHILIISLTHSPTIASITEEENARERTFAEMNKFREVLQNMIAKMSGNRLGAVTYDISKRNGIHTHWQFIPVPEEMSRQGLVEAAFRVEAENLSYPDFEVRDPSFNLLESNFFRAWIWTPPSKEKHTGSTKCITMSFDDDFRFSLQYGRTVLAKLLGLEERIQWRDCAQSEEEEIKDNDKFKLAFKGFDFTE</sequence>
<dbReference type="Proteomes" id="UP000285405">
    <property type="component" value="Unassembled WGS sequence"/>
</dbReference>
<feature type="domain" description="Cwf19-like C-terminal" evidence="3">
    <location>
        <begin position="298"/>
        <end position="430"/>
    </location>
</feature>
<dbReference type="InterPro" id="IPR006767">
    <property type="entry name" value="Cwf19-like_C_dom-2"/>
</dbReference>
<feature type="domain" description="Cwf19-like protein C-terminal" evidence="2">
    <location>
        <begin position="480"/>
        <end position="542"/>
    </location>
</feature>
<evidence type="ECO:0000256" key="1">
    <source>
        <dbReference type="SAM" id="MobiDB-lite"/>
    </source>
</evidence>
<evidence type="ECO:0000313" key="5">
    <source>
        <dbReference type="Proteomes" id="UP000285405"/>
    </source>
</evidence>
<dbReference type="OrthoDB" id="444325at2759"/>
<proteinExistence type="predicted"/>
<evidence type="ECO:0000259" key="2">
    <source>
        <dbReference type="Pfam" id="PF04676"/>
    </source>
</evidence>
<dbReference type="InterPro" id="IPR029052">
    <property type="entry name" value="Metallo-depent_PP-like"/>
</dbReference>
<evidence type="ECO:0000313" key="4">
    <source>
        <dbReference type="EMBL" id="RKF59190.1"/>
    </source>
</evidence>